<feature type="domain" description="Cyanobacterial aminoacyl-tRNA synthetase CAAD" evidence="3">
    <location>
        <begin position="63"/>
        <end position="146"/>
    </location>
</feature>
<evidence type="ECO:0000313" key="5">
    <source>
        <dbReference type="Proteomes" id="UP000595140"/>
    </source>
</evidence>
<dbReference type="InterPro" id="IPR033344">
    <property type="entry name" value="CURT1"/>
</dbReference>
<comment type="subcellular location">
    <subcellularLocation>
        <location evidence="1">Membrane</location>
        <topology evidence="1">Multi-pass membrane protein</topology>
    </subcellularLocation>
</comment>
<organism evidence="4 5">
    <name type="scientific">Cuscuta campestris</name>
    <dbReference type="NCBI Taxonomy" id="132261"/>
    <lineage>
        <taxon>Eukaryota</taxon>
        <taxon>Viridiplantae</taxon>
        <taxon>Streptophyta</taxon>
        <taxon>Embryophyta</taxon>
        <taxon>Tracheophyta</taxon>
        <taxon>Spermatophyta</taxon>
        <taxon>Magnoliopsida</taxon>
        <taxon>eudicotyledons</taxon>
        <taxon>Gunneridae</taxon>
        <taxon>Pentapetalae</taxon>
        <taxon>asterids</taxon>
        <taxon>lamiids</taxon>
        <taxon>Solanales</taxon>
        <taxon>Convolvulaceae</taxon>
        <taxon>Cuscuteae</taxon>
        <taxon>Cuscuta</taxon>
        <taxon>Cuscuta subgen. Grammica</taxon>
        <taxon>Cuscuta sect. Cleistogrammica</taxon>
    </lineage>
</organism>
<keyword evidence="2" id="KW-1133">Transmembrane helix</keyword>
<sequence length="147" mass="16113">MASVIARFPSPPVAPIHGRRQFVGLNRMSAVSTFSGRPTRLVISAKATGESIESSTSSIDFKSIQNAWDKSEDRIGLIGLGLAGIVGLWASVNLIVAVDKLPLIPSVLEFVGILFSFWFVYRYLLFKPDREELFLSVNKSISDILGQ</sequence>
<dbReference type="InterPro" id="IPR025564">
    <property type="entry name" value="CAAD_dom"/>
</dbReference>
<protein>
    <recommendedName>
        <fullName evidence="3">Cyanobacterial aminoacyl-tRNA synthetase CAAD domain-containing protein</fullName>
    </recommendedName>
</protein>
<keyword evidence="5" id="KW-1185">Reference proteome</keyword>
<dbReference type="AlphaFoldDB" id="A0A484M3E0"/>
<dbReference type="Pfam" id="PF14159">
    <property type="entry name" value="CAAD"/>
    <property type="match status" value="1"/>
</dbReference>
<dbReference type="GO" id="GO:0009535">
    <property type="term" value="C:chloroplast thylakoid membrane"/>
    <property type="evidence" value="ECO:0007669"/>
    <property type="project" value="TreeGrafter"/>
</dbReference>
<proteinExistence type="predicted"/>
<gene>
    <name evidence="4" type="ORF">CCAM_LOCUS24362</name>
</gene>
<dbReference type="OrthoDB" id="2014299at2759"/>
<evidence type="ECO:0000256" key="2">
    <source>
        <dbReference type="SAM" id="Phobius"/>
    </source>
</evidence>
<evidence type="ECO:0000256" key="1">
    <source>
        <dbReference type="ARBA" id="ARBA00004141"/>
    </source>
</evidence>
<dbReference type="PANTHER" id="PTHR33222">
    <property type="match status" value="1"/>
</dbReference>
<feature type="transmembrane region" description="Helical" evidence="2">
    <location>
        <begin position="103"/>
        <end position="121"/>
    </location>
</feature>
<dbReference type="PANTHER" id="PTHR33222:SF3">
    <property type="entry name" value="PROTEIN CURVATURE THYLAKOID 1C, CHLOROPLASTIC"/>
    <property type="match status" value="1"/>
</dbReference>
<feature type="transmembrane region" description="Helical" evidence="2">
    <location>
        <begin position="75"/>
        <end position="97"/>
    </location>
</feature>
<name>A0A484M3E0_9ASTE</name>
<dbReference type="EMBL" id="OOIL02002358">
    <property type="protein sequence ID" value="VFQ82586.1"/>
    <property type="molecule type" value="Genomic_DNA"/>
</dbReference>
<evidence type="ECO:0000313" key="4">
    <source>
        <dbReference type="EMBL" id="VFQ82586.1"/>
    </source>
</evidence>
<keyword evidence="2" id="KW-0472">Membrane</keyword>
<accession>A0A484M3E0</accession>
<evidence type="ECO:0000259" key="3">
    <source>
        <dbReference type="Pfam" id="PF14159"/>
    </source>
</evidence>
<reference evidence="4 5" key="1">
    <citation type="submission" date="2018-04" db="EMBL/GenBank/DDBJ databases">
        <authorList>
            <person name="Vogel A."/>
        </authorList>
    </citation>
    <scope>NUCLEOTIDE SEQUENCE [LARGE SCALE GENOMIC DNA]</scope>
</reference>
<keyword evidence="2" id="KW-0812">Transmembrane</keyword>
<dbReference type="Proteomes" id="UP000595140">
    <property type="component" value="Unassembled WGS sequence"/>
</dbReference>